<proteinExistence type="predicted"/>
<dbReference type="Proteomes" id="UP000626982">
    <property type="component" value="Unassembled WGS sequence"/>
</dbReference>
<evidence type="ECO:0000313" key="2">
    <source>
        <dbReference type="Proteomes" id="UP000626982"/>
    </source>
</evidence>
<dbReference type="EMBL" id="BMLM01000001">
    <property type="protein sequence ID" value="GGN78726.1"/>
    <property type="molecule type" value="Genomic_DNA"/>
</dbReference>
<reference evidence="2" key="1">
    <citation type="journal article" date="2019" name="Int. J. Syst. Evol. Microbiol.">
        <title>The Global Catalogue of Microorganisms (GCM) 10K type strain sequencing project: providing services to taxonomists for standard genome sequencing and annotation.</title>
        <authorList>
            <consortium name="The Broad Institute Genomics Platform"/>
            <consortium name="The Broad Institute Genome Sequencing Center for Infectious Disease"/>
            <person name="Wu L."/>
            <person name="Ma J."/>
        </authorList>
    </citation>
    <scope>NUCLEOTIDE SEQUENCE [LARGE SCALE GENOMIC DNA]</scope>
    <source>
        <strain evidence="2">CGMCC 1.6960</strain>
    </source>
</reference>
<keyword evidence="2" id="KW-1185">Reference proteome</keyword>
<accession>A0ABQ2KDU4</accession>
<comment type="caution">
    <text evidence="1">The sequence shown here is derived from an EMBL/GenBank/DDBJ whole genome shotgun (WGS) entry which is preliminary data.</text>
</comment>
<sequence>MSVRAEPVPEVAAWPDFALLLPPGWRAVDADEAAIAELEERATAVLKRHGRPDVDAQLRSQLRAALRSGGGREVVRMFLQETDDPEAMTPMSMVAARLRPPAGGSLDDYVGELVRERGAAPLAEGSPVLAWTQETSARIDGSTVRTITRNGLVAVPGTSRRQGLLLSAVIVAGADGAELPDEVARQLVLLADAMLATFRWAA</sequence>
<name>A0ABQ2KDU4_9MICO</name>
<evidence type="ECO:0000313" key="1">
    <source>
        <dbReference type="EMBL" id="GGN78726.1"/>
    </source>
</evidence>
<gene>
    <name evidence="1" type="ORF">GCM10010968_04820</name>
</gene>
<organism evidence="1 2">
    <name type="scientific">Agrococcus terreus</name>
    <dbReference type="NCBI Taxonomy" id="574649"/>
    <lineage>
        <taxon>Bacteria</taxon>
        <taxon>Bacillati</taxon>
        <taxon>Actinomycetota</taxon>
        <taxon>Actinomycetes</taxon>
        <taxon>Micrococcales</taxon>
        <taxon>Microbacteriaceae</taxon>
        <taxon>Agrococcus</taxon>
    </lineage>
</organism>
<protein>
    <submittedName>
        <fullName evidence="1">Uncharacterized protein</fullName>
    </submittedName>
</protein>
<dbReference type="RefSeq" id="WP_188715679.1">
    <property type="nucleotide sequence ID" value="NZ_BAABBD010000001.1"/>
</dbReference>